<dbReference type="EMBL" id="JAGFNK010000124">
    <property type="protein sequence ID" value="KAI9507487.1"/>
    <property type="molecule type" value="Genomic_DNA"/>
</dbReference>
<proteinExistence type="predicted"/>
<accession>A0ACC0U7K1</accession>
<organism evidence="1 2">
    <name type="scientific">Russula earlei</name>
    <dbReference type="NCBI Taxonomy" id="71964"/>
    <lineage>
        <taxon>Eukaryota</taxon>
        <taxon>Fungi</taxon>
        <taxon>Dikarya</taxon>
        <taxon>Basidiomycota</taxon>
        <taxon>Agaricomycotina</taxon>
        <taxon>Agaricomycetes</taxon>
        <taxon>Russulales</taxon>
        <taxon>Russulaceae</taxon>
        <taxon>Russula</taxon>
    </lineage>
</organism>
<evidence type="ECO:0000313" key="2">
    <source>
        <dbReference type="Proteomes" id="UP001207468"/>
    </source>
</evidence>
<dbReference type="Proteomes" id="UP001207468">
    <property type="component" value="Unassembled WGS sequence"/>
</dbReference>
<protein>
    <submittedName>
        <fullName evidence="1">Uncharacterized protein</fullName>
    </submittedName>
</protein>
<sequence length="175" mass="19064">MSLFSRRPKASPPSGPAPSTTSSGRRRGTRSSSTRSTGHAEDRSRSPSLESPEHSRRNGNGHSRFDDSGGGGGGSRFGILSRGLFRRRRPLTSERELDLANDQSLVKARSKVADAETAERAADAALHAARKAVREAKDQVKALDREAIDDVKIAKMKRAEVKNVRRDVRNLGRHG</sequence>
<keyword evidence="2" id="KW-1185">Reference proteome</keyword>
<evidence type="ECO:0000313" key="1">
    <source>
        <dbReference type="EMBL" id="KAI9507487.1"/>
    </source>
</evidence>
<gene>
    <name evidence="1" type="ORF">F5148DRAFT_1204773</name>
</gene>
<name>A0ACC0U7K1_9AGAM</name>
<reference evidence="1" key="1">
    <citation type="submission" date="2021-03" db="EMBL/GenBank/DDBJ databases">
        <title>Evolutionary priming and transition to the ectomycorrhizal habit in an iconic lineage of mushroom-forming fungi: is preadaptation a requirement?</title>
        <authorList>
            <consortium name="DOE Joint Genome Institute"/>
            <person name="Looney B.P."/>
            <person name="Miyauchi S."/>
            <person name="Morin E."/>
            <person name="Drula E."/>
            <person name="Courty P.E."/>
            <person name="Chicoki N."/>
            <person name="Fauchery L."/>
            <person name="Kohler A."/>
            <person name="Kuo A."/>
            <person name="LaButti K."/>
            <person name="Pangilinan J."/>
            <person name="Lipzen A."/>
            <person name="Riley R."/>
            <person name="Andreopoulos W."/>
            <person name="He G."/>
            <person name="Johnson J."/>
            <person name="Barry K.W."/>
            <person name="Grigoriev I.V."/>
            <person name="Nagy L."/>
            <person name="Hibbett D."/>
            <person name="Henrissat B."/>
            <person name="Matheny P.B."/>
            <person name="Labbe J."/>
            <person name="Martin A.F."/>
        </authorList>
    </citation>
    <scope>NUCLEOTIDE SEQUENCE</scope>
    <source>
        <strain evidence="1">BPL698</strain>
    </source>
</reference>
<comment type="caution">
    <text evidence="1">The sequence shown here is derived from an EMBL/GenBank/DDBJ whole genome shotgun (WGS) entry which is preliminary data.</text>
</comment>